<evidence type="ECO:0000256" key="5">
    <source>
        <dbReference type="ARBA" id="ARBA00023204"/>
    </source>
</evidence>
<evidence type="ECO:0000256" key="4">
    <source>
        <dbReference type="ARBA" id="ARBA00022763"/>
    </source>
</evidence>
<dbReference type="InterPro" id="IPR029319">
    <property type="entry name" value="DNA_ligase_OB"/>
</dbReference>
<dbReference type="KEGG" id="vg:54975111"/>
<dbReference type="EMBL" id="KP343639">
    <property type="protein sequence ID" value="AJT60812.1"/>
    <property type="molecule type" value="Genomic_DNA"/>
</dbReference>
<dbReference type="GO" id="GO:0006260">
    <property type="term" value="P:DNA replication"/>
    <property type="evidence" value="ECO:0007669"/>
    <property type="project" value="UniProtKB-KW"/>
</dbReference>
<protein>
    <submittedName>
        <fullName evidence="7">DNA ligase-like protein</fullName>
    </submittedName>
</protein>
<dbReference type="Proteomes" id="UP000223875">
    <property type="component" value="Segment"/>
</dbReference>
<dbReference type="InterPro" id="IPR050326">
    <property type="entry name" value="NAD_dep_DNA_ligaseB"/>
</dbReference>
<dbReference type="RefSeq" id="YP_009785065.1">
    <property type="nucleotide sequence ID" value="NC_047751.1"/>
</dbReference>
<dbReference type="PANTHER" id="PTHR47810:SF1">
    <property type="entry name" value="DNA LIGASE B"/>
    <property type="match status" value="1"/>
</dbReference>
<evidence type="ECO:0000259" key="6">
    <source>
        <dbReference type="Pfam" id="PF14743"/>
    </source>
</evidence>
<keyword evidence="4" id="KW-0227">DNA damage</keyword>
<comment type="similarity">
    <text evidence="1">Belongs to the ATP-dependent DNA ligase family.</text>
</comment>
<dbReference type="GO" id="GO:0006281">
    <property type="term" value="P:DNA repair"/>
    <property type="evidence" value="ECO:0007669"/>
    <property type="project" value="UniProtKB-KW"/>
</dbReference>
<organism evidence="7 8">
    <name type="scientific">Ralstonia phage phiITL-1</name>
    <dbReference type="NCBI Taxonomy" id="1597967"/>
    <lineage>
        <taxon>Viruses</taxon>
        <taxon>Duplodnaviria</taxon>
        <taxon>Heunggongvirae</taxon>
        <taxon>Uroviricota</taxon>
        <taxon>Caudoviricetes</taxon>
        <taxon>Autographivirales</taxon>
        <taxon>Autotranscriptaviridae</taxon>
        <taxon>Serkorvirus</taxon>
        <taxon>Serkorvirus ITL1</taxon>
    </lineage>
</organism>
<dbReference type="Pfam" id="PF14743">
    <property type="entry name" value="DNA_ligase_OB_2"/>
    <property type="match status" value="1"/>
</dbReference>
<evidence type="ECO:0000256" key="1">
    <source>
        <dbReference type="ARBA" id="ARBA00007572"/>
    </source>
</evidence>
<evidence type="ECO:0000256" key="3">
    <source>
        <dbReference type="ARBA" id="ARBA00022705"/>
    </source>
</evidence>
<keyword evidence="3" id="KW-0235">DNA replication</keyword>
<name>A0A0U1ZE89_9CAUD</name>
<evidence type="ECO:0000256" key="2">
    <source>
        <dbReference type="ARBA" id="ARBA00022598"/>
    </source>
</evidence>
<keyword evidence="5" id="KW-0234">DNA repair</keyword>
<evidence type="ECO:0000313" key="7">
    <source>
        <dbReference type="EMBL" id="AJT60812.1"/>
    </source>
</evidence>
<keyword evidence="8" id="KW-1185">Reference proteome</keyword>
<sequence length="309" mass="34545">MSQTHYLTNGYHEFTPQGALKFNLRQITEALARYGVLYVARKVDGVRVILQLHRDGRLTASSRSSKLLPALQQLVGPDQRAKLLEAFPLGLVLDCEVSVKGRSFQEGCGDLRRKKPIPADNLIIWPIQELSYAGVAIGERSGAAFVTRRDNGQATGEKLGALLGITVRDLRLPSIWNIDHIDPAFNEQREQGFEGLILYAPDAEDRAGKVLGWWKVKPEDTIDGKVINWGEGEGKFAGMTGFVTVEYEDGTVGDVGTFEGNEDLRRLTRDQWIGRYVEVRYMERTDDGNLRHPVFVQFRDIEGAEGVKS</sequence>
<reference evidence="7 8" key="1">
    <citation type="submission" date="2015-01" db="EMBL/GenBank/DDBJ databases">
        <title>Genomic characterization of bacteriophage ITL-1, lytic for Rasltonia solanacearum.</title>
        <authorList>
            <person name="Hernandez-Romano J."/>
            <person name="Martinez-Barnetche J."/>
            <person name="Tellez-Sosa J.M."/>
            <person name="Gomez-Barreto R.E."/>
            <person name="Teran-Leon I."/>
            <person name="Serrano-Plancarte R."/>
            <person name="Zavala-Padilla G."/>
            <person name="Estrada-Carrillo M."/>
        </authorList>
    </citation>
    <scope>NUCLEOTIDE SEQUENCE [LARGE SCALE GENOMIC DNA]</scope>
</reference>
<dbReference type="GeneID" id="54975111"/>
<dbReference type="SUPFAM" id="SSF56091">
    <property type="entry name" value="DNA ligase/mRNA capping enzyme, catalytic domain"/>
    <property type="match status" value="1"/>
</dbReference>
<evidence type="ECO:0000313" key="8">
    <source>
        <dbReference type="Proteomes" id="UP000223875"/>
    </source>
</evidence>
<keyword evidence="2 7" id="KW-0436">Ligase</keyword>
<dbReference type="Gene3D" id="3.30.470.30">
    <property type="entry name" value="DNA ligase/mRNA capping enzyme"/>
    <property type="match status" value="1"/>
</dbReference>
<dbReference type="SUPFAM" id="SSF50249">
    <property type="entry name" value="Nucleic acid-binding proteins"/>
    <property type="match status" value="1"/>
</dbReference>
<dbReference type="GO" id="GO:0016874">
    <property type="term" value="F:ligase activity"/>
    <property type="evidence" value="ECO:0007669"/>
    <property type="project" value="UniProtKB-KW"/>
</dbReference>
<dbReference type="Gene3D" id="2.40.50.140">
    <property type="entry name" value="Nucleic acid-binding proteins"/>
    <property type="match status" value="1"/>
</dbReference>
<dbReference type="Gene3D" id="3.30.1490.70">
    <property type="match status" value="1"/>
</dbReference>
<dbReference type="PANTHER" id="PTHR47810">
    <property type="entry name" value="DNA LIGASE"/>
    <property type="match status" value="1"/>
</dbReference>
<proteinExistence type="inferred from homology"/>
<dbReference type="InterPro" id="IPR012340">
    <property type="entry name" value="NA-bd_OB-fold"/>
</dbReference>
<accession>A0A0U1ZE89</accession>
<feature type="domain" description="DNA ligase OB-like" evidence="6">
    <location>
        <begin position="231"/>
        <end position="299"/>
    </location>
</feature>